<evidence type="ECO:0000313" key="3">
    <source>
        <dbReference type="Proteomes" id="UP000000600"/>
    </source>
</evidence>
<sequence length="581" mass="68554">MRTIIIRQKQLYYSIYKKISQKRELITMHDNGTFISYVKNMQIDLYDQLPISYYECNDPKIMIMITKLDQVQQNRGYWQQFYFRRIKMHTSTQLKKRELVMLKQRCYEAFYSAQIRQIKINELEANESVKKTTNKSQTKVTHKKSDTNLYIDIKNLFSLNQFLTYMHKNQIQNTNTRKPSNSYLKTEFSCSSQTKDLRFTTEPSPNRGNKENVVKPSYLKATLQNHLIKQDRNITPNVAKSSVISLFLKQKQEEQPTEIKMNSCQQHKKKLKYEINQQSMCSKCAIDYAIQFGVPIRYNDFERKMLTFGQDEEHEEFQTFTQNTSKELQYISNIQTQSDGIIKKKELKDFIVKVGDVISQNMQFLKVIQQQSMTYDNPRQQVNKILDELQIISRTLLNDLFDKQSTKSQGSLSISNDLPQQINLNSFKSVVNQQINDLQNIKKDIMENVDNIITQMDVAPFKIIINKYSEKLKSFEGTLFEIQEQFKQLPQQCEQSSLTKKMKDLTFKKKLSKLFTDLLESSVQKINQLPDQVNNNTKFIQLLQKVNNNQNTNTIFYSSILKDIHSDEKPKQLKARYKPTE</sequence>
<dbReference type="GeneID" id="5019086"/>
<name>A0C537_PARTE</name>
<dbReference type="HOGENOM" id="CLU_033683_0_0_1"/>
<evidence type="ECO:0008006" key="4">
    <source>
        <dbReference type="Google" id="ProtNLM"/>
    </source>
</evidence>
<reference evidence="2 3" key="1">
    <citation type="journal article" date="2006" name="Nature">
        <title>Global trends of whole-genome duplications revealed by the ciliate Paramecium tetraurelia.</title>
        <authorList>
            <consortium name="Genoscope"/>
            <person name="Aury J.-M."/>
            <person name="Jaillon O."/>
            <person name="Duret L."/>
            <person name="Noel B."/>
            <person name="Jubin C."/>
            <person name="Porcel B.M."/>
            <person name="Segurens B."/>
            <person name="Daubin V."/>
            <person name="Anthouard V."/>
            <person name="Aiach N."/>
            <person name="Arnaiz O."/>
            <person name="Billaut A."/>
            <person name="Beisson J."/>
            <person name="Blanc I."/>
            <person name="Bouhouche K."/>
            <person name="Camara F."/>
            <person name="Duharcourt S."/>
            <person name="Guigo R."/>
            <person name="Gogendeau D."/>
            <person name="Katinka M."/>
            <person name="Keller A.-M."/>
            <person name="Kissmehl R."/>
            <person name="Klotz C."/>
            <person name="Koll F."/>
            <person name="Le Moue A."/>
            <person name="Lepere C."/>
            <person name="Malinsky S."/>
            <person name="Nowacki M."/>
            <person name="Nowak J.K."/>
            <person name="Plattner H."/>
            <person name="Poulain J."/>
            <person name="Ruiz F."/>
            <person name="Serrano V."/>
            <person name="Zagulski M."/>
            <person name="Dessen P."/>
            <person name="Betermier M."/>
            <person name="Weissenbach J."/>
            <person name="Scarpelli C."/>
            <person name="Schachter V."/>
            <person name="Sperling L."/>
            <person name="Meyer E."/>
            <person name="Cohen J."/>
            <person name="Wincker P."/>
        </authorList>
    </citation>
    <scope>NUCLEOTIDE SEQUENCE [LARGE SCALE GENOMIC DNA]</scope>
    <source>
        <strain evidence="2 3">Stock d4-2</strain>
    </source>
</reference>
<feature type="coiled-coil region" evidence="1">
    <location>
        <begin position="435"/>
        <end position="485"/>
    </location>
</feature>
<gene>
    <name evidence="2" type="ORF">GSPATT00006403001</name>
</gene>
<dbReference type="AlphaFoldDB" id="A0C537"/>
<proteinExistence type="predicted"/>
<keyword evidence="1" id="KW-0175">Coiled coil</keyword>
<dbReference type="InParanoid" id="A0C537"/>
<protein>
    <recommendedName>
        <fullName evidence="4">EF-hand domain-containing protein</fullName>
    </recommendedName>
</protein>
<evidence type="ECO:0000256" key="1">
    <source>
        <dbReference type="SAM" id="Coils"/>
    </source>
</evidence>
<dbReference type="Proteomes" id="UP000000600">
    <property type="component" value="Unassembled WGS sequence"/>
</dbReference>
<dbReference type="OrthoDB" id="289926at2759"/>
<keyword evidence="3" id="KW-1185">Reference proteome</keyword>
<dbReference type="KEGG" id="ptm:GSPATT00006403001"/>
<organism evidence="2 3">
    <name type="scientific">Paramecium tetraurelia</name>
    <dbReference type="NCBI Taxonomy" id="5888"/>
    <lineage>
        <taxon>Eukaryota</taxon>
        <taxon>Sar</taxon>
        <taxon>Alveolata</taxon>
        <taxon>Ciliophora</taxon>
        <taxon>Intramacronucleata</taxon>
        <taxon>Oligohymenophorea</taxon>
        <taxon>Peniculida</taxon>
        <taxon>Parameciidae</taxon>
        <taxon>Paramecium</taxon>
    </lineage>
</organism>
<accession>A0C537</accession>
<dbReference type="RefSeq" id="XP_001433301.1">
    <property type="nucleotide sequence ID" value="XM_001433264.1"/>
</dbReference>
<dbReference type="EMBL" id="CT868041">
    <property type="protein sequence ID" value="CAK65904.1"/>
    <property type="molecule type" value="Genomic_DNA"/>
</dbReference>
<dbReference type="OMA" id="LPQQCEQ"/>
<evidence type="ECO:0000313" key="2">
    <source>
        <dbReference type="EMBL" id="CAK65904.1"/>
    </source>
</evidence>